<feature type="compositionally biased region" description="Pro residues" evidence="1">
    <location>
        <begin position="358"/>
        <end position="374"/>
    </location>
</feature>
<feature type="region of interest" description="Disordered" evidence="1">
    <location>
        <begin position="97"/>
        <end position="117"/>
    </location>
</feature>
<proteinExistence type="predicted"/>
<dbReference type="KEGG" id="vcn:VOLCADRAFT_100943"/>
<dbReference type="SUPFAM" id="SSF56752">
    <property type="entry name" value="D-aminoacid aminotransferase-like PLP-dependent enzymes"/>
    <property type="match status" value="1"/>
</dbReference>
<protein>
    <submittedName>
        <fullName evidence="2">Uncharacterized protein</fullName>
    </submittedName>
</protein>
<dbReference type="EMBL" id="GL378556">
    <property type="protein sequence ID" value="EFJ39460.1"/>
    <property type="molecule type" value="Genomic_DNA"/>
</dbReference>
<sequence length="471" mass="49196">MSVVYLAVTTQPSPPREVVVPRDHQRAPQLSTQGASLADFFDKEVRTAVKTALKAFYAVKSPLPSQLPSQREDEEVSPDPPHAMLVVCIAPLLPPTTEARTATSPGSNAITSSTTISSTAAAPCIPKPDAPATAAAVTAVDNPPAAATAAAVAASTESAAPAPCGGGAAEDYGAVGCGPPSAALNPGGGFDGGASEGRRTHDNNNNNDVAVGLGRGRSSSVSIAVYCKAVQPPPYGSEYAVQAWKRGRVTRGRVGGHLAAVLGRPRCLPGAKAANWVLERRQYEDRRPPEAAEVLLSDVSGRILEGLTTNFAVITNIRNTSSQQQRSNTTPSETPQPPQPLPSLAAVPNMSECRLDRPPLPGSTDPPNPNPKPKAPTGAELLAPAALPRPSPITGRPGEKVGYMEEDAGEEEKEEEQVALQVCGRQADAALPGLVQVRVIEAARRLGLRVVLEPPRAADRSSWREAFITNW</sequence>
<name>D8ULD8_VOLCA</name>
<evidence type="ECO:0000313" key="2">
    <source>
        <dbReference type="EMBL" id="EFJ39460.1"/>
    </source>
</evidence>
<evidence type="ECO:0000313" key="3">
    <source>
        <dbReference type="Proteomes" id="UP000001058"/>
    </source>
</evidence>
<feature type="compositionally biased region" description="Acidic residues" evidence="1">
    <location>
        <begin position="404"/>
        <end position="415"/>
    </location>
</feature>
<feature type="compositionally biased region" description="Polar residues" evidence="1">
    <location>
        <begin position="98"/>
        <end position="108"/>
    </location>
</feature>
<keyword evidence="3" id="KW-1185">Reference proteome</keyword>
<dbReference type="Gene3D" id="3.20.10.10">
    <property type="entry name" value="D-amino Acid Aminotransferase, subunit A, domain 2"/>
    <property type="match status" value="1"/>
</dbReference>
<organism evidence="3">
    <name type="scientific">Volvox carteri f. nagariensis</name>
    <dbReference type="NCBI Taxonomy" id="3068"/>
    <lineage>
        <taxon>Eukaryota</taxon>
        <taxon>Viridiplantae</taxon>
        <taxon>Chlorophyta</taxon>
        <taxon>core chlorophytes</taxon>
        <taxon>Chlorophyceae</taxon>
        <taxon>CS clade</taxon>
        <taxon>Chlamydomonadales</taxon>
        <taxon>Volvocaceae</taxon>
        <taxon>Volvox</taxon>
    </lineage>
</organism>
<gene>
    <name evidence="2" type="ORF">VOLCADRAFT_100943</name>
</gene>
<dbReference type="GO" id="GO:0003824">
    <property type="term" value="F:catalytic activity"/>
    <property type="evidence" value="ECO:0007669"/>
    <property type="project" value="InterPro"/>
</dbReference>
<feature type="region of interest" description="Disordered" evidence="1">
    <location>
        <begin position="187"/>
        <end position="213"/>
    </location>
</feature>
<dbReference type="GeneID" id="9621320"/>
<accession>D8ULD8</accession>
<feature type="compositionally biased region" description="Low complexity" evidence="1">
    <location>
        <begin position="375"/>
        <end position="388"/>
    </location>
</feature>
<dbReference type="PANTHER" id="PTHR47703:SF2">
    <property type="entry name" value="D-AMINOACID AMINOTRANSFERASE-LIKE PLP-DEPENDENT ENZYMES SUPERFAMILY PROTEIN"/>
    <property type="match status" value="1"/>
</dbReference>
<feature type="region of interest" description="Disordered" evidence="1">
    <location>
        <begin position="318"/>
        <end position="415"/>
    </location>
</feature>
<dbReference type="OrthoDB" id="59470at2759"/>
<reference evidence="2 3" key="1">
    <citation type="journal article" date="2010" name="Science">
        <title>Genomic analysis of organismal complexity in the multicellular green alga Volvox carteri.</title>
        <authorList>
            <person name="Prochnik S.E."/>
            <person name="Umen J."/>
            <person name="Nedelcu A.M."/>
            <person name="Hallmann A."/>
            <person name="Miller S.M."/>
            <person name="Nishii I."/>
            <person name="Ferris P."/>
            <person name="Kuo A."/>
            <person name="Mitros T."/>
            <person name="Fritz-Laylin L.K."/>
            <person name="Hellsten U."/>
            <person name="Chapman J."/>
            <person name="Simakov O."/>
            <person name="Rensing S.A."/>
            <person name="Terry A."/>
            <person name="Pangilinan J."/>
            <person name="Kapitonov V."/>
            <person name="Jurka J."/>
            <person name="Salamov A."/>
            <person name="Shapiro H."/>
            <person name="Schmutz J."/>
            <person name="Grimwood J."/>
            <person name="Lindquist E."/>
            <person name="Lucas S."/>
            <person name="Grigoriev I.V."/>
            <person name="Schmitt R."/>
            <person name="Kirk D."/>
            <person name="Rokhsar D.S."/>
        </authorList>
    </citation>
    <scope>NUCLEOTIDE SEQUENCE [LARGE SCALE GENOMIC DNA]</scope>
    <source>
        <strain evidence="3">f. Nagariensis / Eve</strain>
    </source>
</reference>
<feature type="compositionally biased region" description="Polar residues" evidence="1">
    <location>
        <begin position="318"/>
        <end position="329"/>
    </location>
</feature>
<evidence type="ECO:0000256" key="1">
    <source>
        <dbReference type="SAM" id="MobiDB-lite"/>
    </source>
</evidence>
<dbReference type="PANTHER" id="PTHR47703">
    <property type="entry name" value="D-AMINOACID AMINOTRANSFERASE-LIKE PLP-DEPENDENT ENZYMES SUPERFAMILY PROTEIN"/>
    <property type="match status" value="1"/>
</dbReference>
<dbReference type="AlphaFoldDB" id="D8ULD8"/>
<dbReference type="InterPro" id="IPR036038">
    <property type="entry name" value="Aminotransferase-like"/>
</dbReference>
<dbReference type="Proteomes" id="UP000001058">
    <property type="component" value="Unassembled WGS sequence"/>
</dbReference>
<dbReference type="InParanoid" id="D8ULD8"/>
<dbReference type="InterPro" id="IPR043132">
    <property type="entry name" value="BCAT-like_C"/>
</dbReference>
<dbReference type="RefSeq" id="XP_002959474.1">
    <property type="nucleotide sequence ID" value="XM_002959428.1"/>
</dbReference>